<dbReference type="AlphaFoldDB" id="A0AAE1HG98"/>
<evidence type="ECO:0000313" key="2">
    <source>
        <dbReference type="Proteomes" id="UP001219518"/>
    </source>
</evidence>
<gene>
    <name evidence="1" type="ORF">KUF71_010021</name>
</gene>
<reference evidence="1" key="1">
    <citation type="submission" date="2021-07" db="EMBL/GenBank/DDBJ databases">
        <authorList>
            <person name="Catto M.A."/>
            <person name="Jacobson A."/>
            <person name="Kennedy G."/>
            <person name="Labadie P."/>
            <person name="Hunt B.G."/>
            <person name="Srinivasan R."/>
        </authorList>
    </citation>
    <scope>NUCLEOTIDE SEQUENCE</scope>
    <source>
        <strain evidence="1">PL_HMW_Pooled</strain>
        <tissue evidence="1">Head</tissue>
    </source>
</reference>
<sequence>MQEVEARWNSMSVMLESVVSQYKEIKQVLVAAKQKKILNGIDLPSLEWMTAFLKQFRDATTALEGQLYPSLPLVVPYSVQLREHCEADLLDIPGVEAVKQRALGLLQAKFNPTMLHKMATFLVPEWRHLPMLEEDERKEPALLL</sequence>
<dbReference type="EMBL" id="JAHWGI010001022">
    <property type="protein sequence ID" value="KAK3920784.1"/>
    <property type="molecule type" value="Genomic_DNA"/>
</dbReference>
<dbReference type="SUPFAM" id="SSF53098">
    <property type="entry name" value="Ribonuclease H-like"/>
    <property type="match status" value="1"/>
</dbReference>
<evidence type="ECO:0000313" key="1">
    <source>
        <dbReference type="EMBL" id="KAK3920784.1"/>
    </source>
</evidence>
<dbReference type="Proteomes" id="UP001219518">
    <property type="component" value="Unassembled WGS sequence"/>
</dbReference>
<keyword evidence="2" id="KW-1185">Reference proteome</keyword>
<organism evidence="1 2">
    <name type="scientific">Frankliniella fusca</name>
    <dbReference type="NCBI Taxonomy" id="407009"/>
    <lineage>
        <taxon>Eukaryota</taxon>
        <taxon>Metazoa</taxon>
        <taxon>Ecdysozoa</taxon>
        <taxon>Arthropoda</taxon>
        <taxon>Hexapoda</taxon>
        <taxon>Insecta</taxon>
        <taxon>Pterygota</taxon>
        <taxon>Neoptera</taxon>
        <taxon>Paraneoptera</taxon>
        <taxon>Thysanoptera</taxon>
        <taxon>Terebrantia</taxon>
        <taxon>Thripoidea</taxon>
        <taxon>Thripidae</taxon>
        <taxon>Frankliniella</taxon>
    </lineage>
</organism>
<dbReference type="InterPro" id="IPR012337">
    <property type="entry name" value="RNaseH-like_sf"/>
</dbReference>
<name>A0AAE1HG98_9NEOP</name>
<accession>A0AAE1HG98</accession>
<reference evidence="1" key="2">
    <citation type="journal article" date="2023" name="BMC Genomics">
        <title>Pest status, molecular evolution, and epigenetic factors derived from the genome assembly of Frankliniella fusca, a thysanopteran phytovirus vector.</title>
        <authorList>
            <person name="Catto M.A."/>
            <person name="Labadie P.E."/>
            <person name="Jacobson A.L."/>
            <person name="Kennedy G.G."/>
            <person name="Srinivasan R."/>
            <person name="Hunt B.G."/>
        </authorList>
    </citation>
    <scope>NUCLEOTIDE SEQUENCE</scope>
    <source>
        <strain evidence="1">PL_HMW_Pooled</strain>
    </source>
</reference>
<proteinExistence type="predicted"/>
<comment type="caution">
    <text evidence="1">The sequence shown here is derived from an EMBL/GenBank/DDBJ whole genome shotgun (WGS) entry which is preliminary data.</text>
</comment>
<protein>
    <submittedName>
        <fullName evidence="1">Transposable element Hobo transposase</fullName>
    </submittedName>
</protein>